<dbReference type="Proteomes" id="UP000320216">
    <property type="component" value="Chromosome"/>
</dbReference>
<evidence type="ECO:0000313" key="2">
    <source>
        <dbReference type="EMBL" id="QDZ16305.1"/>
    </source>
</evidence>
<keyword evidence="3" id="KW-1185">Reference proteome</keyword>
<evidence type="ECO:0000259" key="1">
    <source>
        <dbReference type="PROSITE" id="PS50280"/>
    </source>
</evidence>
<dbReference type="PANTHER" id="PTHR12350:SF19">
    <property type="entry name" value="SET DOMAIN-CONTAINING PROTEIN"/>
    <property type="match status" value="1"/>
</dbReference>
<proteinExistence type="predicted"/>
<feature type="domain" description="SET" evidence="1">
    <location>
        <begin position="10"/>
        <end position="126"/>
    </location>
</feature>
<dbReference type="InterPro" id="IPR046341">
    <property type="entry name" value="SET_dom_sf"/>
</dbReference>
<dbReference type="OrthoDB" id="9790349at2"/>
<dbReference type="RefSeq" id="WP_146322309.1">
    <property type="nucleotide sequence ID" value="NZ_CP042305.1"/>
</dbReference>
<reference evidence="2 3" key="1">
    <citation type="submission" date="2019-07" db="EMBL/GenBank/DDBJ databases">
        <title>Full genome sequence of Humibacter sp. WJ7-1.</title>
        <authorList>
            <person name="Im W.-T."/>
        </authorList>
    </citation>
    <scope>NUCLEOTIDE SEQUENCE [LARGE SCALE GENOMIC DNA]</scope>
    <source>
        <strain evidence="2 3">WJ7-1</strain>
    </source>
</reference>
<dbReference type="PANTHER" id="PTHR12350">
    <property type="entry name" value="HISTONE-LYSINE N-METHYLTRANSFERASE-RELATED"/>
    <property type="match status" value="1"/>
</dbReference>
<dbReference type="AlphaFoldDB" id="A0A5B8M9G4"/>
<dbReference type="SMART" id="SM00317">
    <property type="entry name" value="SET"/>
    <property type="match status" value="1"/>
</dbReference>
<protein>
    <submittedName>
        <fullName evidence="2">SET domain-containing protein</fullName>
    </submittedName>
</protein>
<dbReference type="EMBL" id="CP042305">
    <property type="protein sequence ID" value="QDZ16305.1"/>
    <property type="molecule type" value="Genomic_DNA"/>
</dbReference>
<accession>A0A5B8M9G4</accession>
<dbReference type="SUPFAM" id="SSF82199">
    <property type="entry name" value="SET domain"/>
    <property type="match status" value="1"/>
</dbReference>
<organism evidence="2 3">
    <name type="scientific">Humibacter ginsenosidimutans</name>
    <dbReference type="NCBI Taxonomy" id="2599293"/>
    <lineage>
        <taxon>Bacteria</taxon>
        <taxon>Bacillati</taxon>
        <taxon>Actinomycetota</taxon>
        <taxon>Actinomycetes</taxon>
        <taxon>Micrococcales</taxon>
        <taxon>Microbacteriaceae</taxon>
        <taxon>Humibacter</taxon>
    </lineage>
</organism>
<dbReference type="Gene3D" id="2.170.270.10">
    <property type="entry name" value="SET domain"/>
    <property type="match status" value="1"/>
</dbReference>
<dbReference type="InterPro" id="IPR053201">
    <property type="entry name" value="Flavunoidine_N-MTase"/>
</dbReference>
<dbReference type="CDD" id="cd20071">
    <property type="entry name" value="SET_SMYD"/>
    <property type="match status" value="1"/>
</dbReference>
<evidence type="ECO:0000313" key="3">
    <source>
        <dbReference type="Proteomes" id="UP000320216"/>
    </source>
</evidence>
<dbReference type="PROSITE" id="PS50280">
    <property type="entry name" value="SET"/>
    <property type="match status" value="1"/>
</dbReference>
<dbReference type="InterPro" id="IPR001214">
    <property type="entry name" value="SET_dom"/>
</dbReference>
<dbReference type="Pfam" id="PF00856">
    <property type="entry name" value="SET"/>
    <property type="match status" value="1"/>
</dbReference>
<sequence length="182" mass="19716">MSAEPTASAVPIASWITPKARKGVASEIAGRGLIATEAIAAGEAVAVKGGHIVTTAQLHALPELLQNSDIQITDDLHLVALTLDEYEPVMLFLNHSCAPNVGIGGNVVFVAMRDVAAGEELTTDYALFDDYDGSMRCECGTDACRHVIDGRDWMLPELQQRYRGWFSTYLQQKIDRAPDARS</sequence>
<dbReference type="KEGG" id="huw:FPZ11_17490"/>
<name>A0A5B8M9G4_9MICO</name>
<gene>
    <name evidence="2" type="ORF">FPZ11_17490</name>
</gene>